<evidence type="ECO:0000256" key="8">
    <source>
        <dbReference type="ARBA" id="ARBA00022741"/>
    </source>
</evidence>
<dbReference type="Gene3D" id="1.20.1440.180">
    <property type="entry name" value="KEN domain"/>
    <property type="match status" value="1"/>
</dbReference>
<dbReference type="Gene3D" id="4.10.1000.10">
    <property type="entry name" value="Zinc finger, CCCH-type"/>
    <property type="match status" value="1"/>
</dbReference>
<keyword evidence="8" id="KW-0547">Nucleotide-binding</keyword>
<feature type="compositionally biased region" description="Acidic residues" evidence="16">
    <location>
        <begin position="597"/>
        <end position="606"/>
    </location>
</feature>
<dbReference type="InterPro" id="IPR038357">
    <property type="entry name" value="KEN_sf"/>
</dbReference>
<dbReference type="InterPro" id="IPR000571">
    <property type="entry name" value="Znf_CCCH"/>
</dbReference>
<sequence length="1460" mass="157733">MRASKSRTSSFKSVLLSALVCVVSASRSGQHEPLSGAVVQAGSFSQREPLLVSLLDGKVVAVDRDTGRQLWTFDSGPPLLSVSGTADDRQDNEGADSTARSSVQSVIPSVHGKLYGYRQQGPFTRGLEELPITIPELATMGPSWAPDGTEVVGSSSSSVFRVDALTGQRLRGYREAGGRLAQGESGDDSPKAGSALGEDEEEVFVGSAFTVGRQDFSIRSMDPLTGKERWNVTYSRLGIGGGPAIASTDLLGLEVWNQGMTLGLRDPKTGVRAWESQFVMPVISAFLPSGAEVTLSQAAAPSLALPDSPGAEDFSGAGSGREERNNMMLVGRLGDSLFAMPAPRGHDSTGIAEAQIVDYPINIEGRLGEEVSGSLVPMPTTAAMDLWTCPLGEHPVTRPLPQESPLFLPLPEAQNVTENAPANGMLRPEEECLAPKTAVSRLYCYLFHAGVISKLIWGMLLGGLLFGLTSMVGLDMWFVFNKPRLLSSVDRSQQDEGIITLKMSYTGTTDEVRQAREEALQNELSAKASTPQQSSIRDHTGSGVGNNPDDHRQDKPQTKRHPKKARGPRYSNRRNGLIKEEDAGGDTDSYPSQAEGSDQDEDEAEEELRRYSNSEESASHEPQRLNGRSSRSSQSLPPGVNRVGRMEIGPEILGYGSSGTLVFEGTLDGRPIAVKRILCQFYELARKEIGALILSDEHPNIVRCFAMEEDSEFVYLALERCRQSLADLVTGEGGSVFLVDEAKHPTPFCMQLMDEAGQGLVALHQRGIVHRDIKPQNILLTDSRRAKVSDMGLCKRLAIDQSSFESWGPGGSSGWQAPEQLFSRSGEEVRQGKSVDVFSFALVLFYCLTGGRHAFGESYERDFNIMQGRAKLQELSHLKEAEQLLRSMLTFKPKGRPSMRAVMSHPFWWPPAQRLSFLIDMSDRMENEDREEDQSLLQAFEKCSRSALGSGPWMARFDAELIENLGRYRKYNQGSLRDLLRVIRNKHNHFRELPDSLQAKLGPLPGGFVSYFASRFPNLLMTAYAFGLQHCAKEPMFAKYYPPEAQETPLSLDIIAARLPEGSQLPVGSSSALQQALSKEERTSSAPLPGALQMPPVHEADEASLRARSEPGREQYPSPASSAAHAAQSLPGPLPELRTSQGSSGRAQHGSPSQAQSHMSGMNGHAAGGQHAAAAYPPAQSSGSPSQAQTYMTGMNGHGTSGQHAGAAYSPVQSRQSMSSMSHRSGSPAGRIQPPAGQNGYPPPPPQGLPPLHRSSPTASIWSSNASLTGSEWNSFVRPQQPPYWNAGQTAFLNHPLAAPGGMMPVQQGIMAGVPQEASRLRGGRSTLSNSGRSSGSGSHPSQFQNGHTSQTHAPPAESGGPYAQSMNGGHSDQGGFGAQQSMAPLFPSRPGQPVCDFYTKTGHCKFGEGCRFDHPPHYKVQLNSGGLPMRPGEPICSHYDKTGLCKYGPSCKFDHPEHR</sequence>
<feature type="compositionally biased region" description="Low complexity" evidence="16">
    <location>
        <begin position="1164"/>
        <end position="1189"/>
    </location>
</feature>
<evidence type="ECO:0000259" key="20">
    <source>
        <dbReference type="PROSITE" id="PS50103"/>
    </source>
</evidence>
<keyword evidence="10" id="KW-0418">Kinase</keyword>
<evidence type="ECO:0000256" key="1">
    <source>
        <dbReference type="ARBA" id="ARBA00004479"/>
    </source>
</evidence>
<dbReference type="SMART" id="SM00220">
    <property type="entry name" value="S_TKc"/>
    <property type="match status" value="1"/>
</dbReference>
<feature type="domain" description="Protein kinase" evidence="19">
    <location>
        <begin position="647"/>
        <end position="908"/>
    </location>
</feature>
<dbReference type="InterPro" id="IPR045133">
    <property type="entry name" value="IRE1/2-like"/>
</dbReference>
<keyword evidence="11 15" id="KW-0862">Zinc</keyword>
<keyword evidence="3" id="KW-0723">Serine/threonine-protein kinase</keyword>
<feature type="compositionally biased region" description="Basic and acidic residues" evidence="16">
    <location>
        <begin position="1098"/>
        <end position="1113"/>
    </location>
</feature>
<evidence type="ECO:0000256" key="4">
    <source>
        <dbReference type="ARBA" id="ARBA00022679"/>
    </source>
</evidence>
<dbReference type="EC" id="2.7.11.1" evidence="2"/>
<comment type="caution">
    <text evidence="22">The sequence shown here is derived from an EMBL/GenBank/DDBJ whole genome shotgun (WGS) entry which is preliminary data.</text>
</comment>
<dbReference type="FunFam" id="3.30.200.20:FF:000077">
    <property type="entry name" value="Putative Serine/threonine-protein kinase/endoribonuclease IRE1"/>
    <property type="match status" value="1"/>
</dbReference>
<keyword evidence="6 15" id="KW-0479">Metal-binding</keyword>
<dbReference type="Proteomes" id="UP001314263">
    <property type="component" value="Unassembled WGS sequence"/>
</dbReference>
<protein>
    <recommendedName>
        <fullName evidence="2">non-specific serine/threonine protein kinase</fullName>
        <ecNumber evidence="2">2.7.11.1</ecNumber>
    </recommendedName>
</protein>
<dbReference type="SMART" id="SM00564">
    <property type="entry name" value="PQQ"/>
    <property type="match status" value="3"/>
</dbReference>
<gene>
    <name evidence="22" type="ORF">CVIRNUC_006443</name>
</gene>
<dbReference type="PANTHER" id="PTHR13954:SF6">
    <property type="entry name" value="NON-SPECIFIC SERINE_THREONINE PROTEIN KINASE"/>
    <property type="match status" value="1"/>
</dbReference>
<keyword evidence="23" id="KW-1185">Reference proteome</keyword>
<evidence type="ECO:0000256" key="2">
    <source>
        <dbReference type="ARBA" id="ARBA00012513"/>
    </source>
</evidence>
<feature type="domain" description="C3H1-type" evidence="20">
    <location>
        <begin position="1431"/>
        <end position="1459"/>
    </location>
</feature>
<evidence type="ECO:0000256" key="13">
    <source>
        <dbReference type="ARBA" id="ARBA00022989"/>
    </source>
</evidence>
<evidence type="ECO:0000256" key="16">
    <source>
        <dbReference type="SAM" id="MobiDB-lite"/>
    </source>
</evidence>
<dbReference type="GO" id="GO:0004674">
    <property type="term" value="F:protein serine/threonine kinase activity"/>
    <property type="evidence" value="ECO:0007669"/>
    <property type="project" value="UniProtKB-KW"/>
</dbReference>
<dbReference type="GO" id="GO:0005524">
    <property type="term" value="F:ATP binding"/>
    <property type="evidence" value="ECO:0007669"/>
    <property type="project" value="UniProtKB-KW"/>
</dbReference>
<feature type="region of interest" description="Disordered" evidence="16">
    <location>
        <begin position="1064"/>
        <end position="1263"/>
    </location>
</feature>
<feature type="compositionally biased region" description="Basic and acidic residues" evidence="16">
    <location>
        <begin position="607"/>
        <end position="623"/>
    </location>
</feature>
<feature type="region of interest" description="Disordered" evidence="16">
    <location>
        <begin position="177"/>
        <end position="197"/>
    </location>
</feature>
<evidence type="ECO:0000256" key="14">
    <source>
        <dbReference type="ARBA" id="ARBA00023136"/>
    </source>
</evidence>
<name>A0AAV1IBD8_9CHLO</name>
<organism evidence="22 23">
    <name type="scientific">Coccomyxa viridis</name>
    <dbReference type="NCBI Taxonomy" id="1274662"/>
    <lineage>
        <taxon>Eukaryota</taxon>
        <taxon>Viridiplantae</taxon>
        <taxon>Chlorophyta</taxon>
        <taxon>core chlorophytes</taxon>
        <taxon>Trebouxiophyceae</taxon>
        <taxon>Trebouxiophyceae incertae sedis</taxon>
        <taxon>Coccomyxaceae</taxon>
        <taxon>Coccomyxa</taxon>
    </lineage>
</organism>
<keyword evidence="7 18" id="KW-0732">Signal</keyword>
<dbReference type="SUPFAM" id="SSF56112">
    <property type="entry name" value="Protein kinase-like (PK-like)"/>
    <property type="match status" value="1"/>
</dbReference>
<feature type="domain" description="C3H1-type" evidence="20">
    <location>
        <begin position="1390"/>
        <end position="1418"/>
    </location>
</feature>
<feature type="compositionally biased region" description="Polar residues" evidence="16">
    <location>
        <begin position="1340"/>
        <end position="1353"/>
    </location>
</feature>
<feature type="region of interest" description="Disordered" evidence="16">
    <location>
        <begin position="304"/>
        <end position="323"/>
    </location>
</feature>
<feature type="zinc finger region" description="C3H1-type" evidence="15">
    <location>
        <begin position="1390"/>
        <end position="1418"/>
    </location>
</feature>
<feature type="chain" id="PRO_5043326149" description="non-specific serine/threonine protein kinase" evidence="18">
    <location>
        <begin position="26"/>
        <end position="1460"/>
    </location>
</feature>
<feature type="compositionally biased region" description="Polar residues" evidence="16">
    <location>
        <begin position="522"/>
        <end position="535"/>
    </location>
</feature>
<dbReference type="InterPro" id="IPR011009">
    <property type="entry name" value="Kinase-like_dom_sf"/>
</dbReference>
<dbReference type="PROSITE" id="PS00108">
    <property type="entry name" value="PROTEIN_KINASE_ST"/>
    <property type="match status" value="1"/>
</dbReference>
<dbReference type="GO" id="GO:0036498">
    <property type="term" value="P:IRE1-mediated unfolded protein response"/>
    <property type="evidence" value="ECO:0007669"/>
    <property type="project" value="TreeGrafter"/>
</dbReference>
<evidence type="ECO:0000256" key="9">
    <source>
        <dbReference type="ARBA" id="ARBA00022771"/>
    </source>
</evidence>
<evidence type="ECO:0000256" key="6">
    <source>
        <dbReference type="ARBA" id="ARBA00022723"/>
    </source>
</evidence>
<feature type="signal peptide" evidence="18">
    <location>
        <begin position="1"/>
        <end position="25"/>
    </location>
</feature>
<feature type="compositionally biased region" description="Low complexity" evidence="16">
    <location>
        <begin position="1324"/>
        <end position="1339"/>
    </location>
</feature>
<dbReference type="PROSITE" id="PS50011">
    <property type="entry name" value="PROTEIN_KINASE_DOM"/>
    <property type="match status" value="1"/>
</dbReference>
<evidence type="ECO:0000256" key="7">
    <source>
        <dbReference type="ARBA" id="ARBA00022729"/>
    </source>
</evidence>
<feature type="compositionally biased region" description="Low complexity" evidence="16">
    <location>
        <begin position="1117"/>
        <end position="1131"/>
    </location>
</feature>
<dbReference type="InterPro" id="IPR000719">
    <property type="entry name" value="Prot_kinase_dom"/>
</dbReference>
<feature type="region of interest" description="Disordered" evidence="16">
    <location>
        <begin position="520"/>
        <end position="643"/>
    </location>
</feature>
<feature type="transmembrane region" description="Helical" evidence="17">
    <location>
        <begin position="455"/>
        <end position="480"/>
    </location>
</feature>
<dbReference type="PROSITE" id="PS50103">
    <property type="entry name" value="ZF_C3H1"/>
    <property type="match status" value="2"/>
</dbReference>
<dbReference type="Pfam" id="PF00642">
    <property type="entry name" value="zf-CCCH"/>
    <property type="match status" value="2"/>
</dbReference>
<keyword evidence="14 17" id="KW-0472">Membrane</keyword>
<feature type="compositionally biased region" description="Low complexity" evidence="16">
    <location>
        <begin position="1210"/>
        <end position="1240"/>
    </location>
</feature>
<dbReference type="SUPFAM" id="SSF90229">
    <property type="entry name" value="CCCH zinc finger"/>
    <property type="match status" value="2"/>
</dbReference>
<evidence type="ECO:0000256" key="18">
    <source>
        <dbReference type="SAM" id="SignalP"/>
    </source>
</evidence>
<dbReference type="GO" id="GO:0051082">
    <property type="term" value="F:unfolded protein binding"/>
    <property type="evidence" value="ECO:0007669"/>
    <property type="project" value="TreeGrafter"/>
</dbReference>
<dbReference type="CDD" id="cd10422">
    <property type="entry name" value="RNase_Ire1"/>
    <property type="match status" value="1"/>
</dbReference>
<evidence type="ECO:0000256" key="11">
    <source>
        <dbReference type="ARBA" id="ARBA00022833"/>
    </source>
</evidence>
<dbReference type="GO" id="GO:0008270">
    <property type="term" value="F:zinc ion binding"/>
    <property type="evidence" value="ECO:0007669"/>
    <property type="project" value="UniProtKB-KW"/>
</dbReference>
<dbReference type="SMART" id="SM00356">
    <property type="entry name" value="ZnF_C3H1"/>
    <property type="match status" value="2"/>
</dbReference>
<dbReference type="SUPFAM" id="SSF50998">
    <property type="entry name" value="Quinoprotein alcohol dehydrogenase-like"/>
    <property type="match status" value="1"/>
</dbReference>
<feature type="compositionally biased region" description="Polar residues" evidence="16">
    <location>
        <begin position="626"/>
        <end position="636"/>
    </location>
</feature>
<evidence type="ECO:0000256" key="10">
    <source>
        <dbReference type="ARBA" id="ARBA00022777"/>
    </source>
</evidence>
<reference evidence="22 23" key="1">
    <citation type="submission" date="2023-10" db="EMBL/GenBank/DDBJ databases">
        <authorList>
            <person name="Maclean D."/>
            <person name="Macfadyen A."/>
        </authorList>
    </citation>
    <scope>NUCLEOTIDE SEQUENCE [LARGE SCALE GENOMIC DNA]</scope>
</reference>
<feature type="region of interest" description="Disordered" evidence="16">
    <location>
        <begin position="1316"/>
        <end position="1388"/>
    </location>
</feature>
<dbReference type="Gene3D" id="1.10.510.10">
    <property type="entry name" value="Transferase(Phosphotransferase) domain 1"/>
    <property type="match status" value="1"/>
</dbReference>
<accession>A0AAV1IBD8</accession>
<keyword evidence="5 17" id="KW-0812">Transmembrane</keyword>
<dbReference type="Pfam" id="PF00069">
    <property type="entry name" value="Pkinase"/>
    <property type="match status" value="1"/>
</dbReference>
<feature type="region of interest" description="Disordered" evidence="16">
    <location>
        <begin position="81"/>
        <end position="104"/>
    </location>
</feature>
<dbReference type="InterPro" id="IPR036855">
    <property type="entry name" value="Znf_CCCH_sf"/>
</dbReference>
<dbReference type="InterPro" id="IPR018391">
    <property type="entry name" value="PQQ_b-propeller_rpt"/>
</dbReference>
<feature type="compositionally biased region" description="Basic and acidic residues" evidence="16">
    <location>
        <begin position="548"/>
        <end position="557"/>
    </location>
</feature>
<dbReference type="GO" id="GO:1990604">
    <property type="term" value="C:IRE1-TRAF2-ASK1 complex"/>
    <property type="evidence" value="ECO:0007669"/>
    <property type="project" value="TreeGrafter"/>
</dbReference>
<dbReference type="InterPro" id="IPR010513">
    <property type="entry name" value="KEN_dom"/>
</dbReference>
<feature type="zinc finger region" description="C3H1-type" evidence="15">
    <location>
        <begin position="1431"/>
        <end position="1459"/>
    </location>
</feature>
<dbReference type="InterPro" id="IPR011047">
    <property type="entry name" value="Quinoprotein_ADH-like_sf"/>
</dbReference>
<evidence type="ECO:0000256" key="17">
    <source>
        <dbReference type="SAM" id="Phobius"/>
    </source>
</evidence>
<dbReference type="PANTHER" id="PTHR13954">
    <property type="entry name" value="IRE1-RELATED"/>
    <property type="match status" value="1"/>
</dbReference>
<evidence type="ECO:0000259" key="19">
    <source>
        <dbReference type="PROSITE" id="PS50011"/>
    </source>
</evidence>
<evidence type="ECO:0000256" key="3">
    <source>
        <dbReference type="ARBA" id="ARBA00022527"/>
    </source>
</evidence>
<dbReference type="GO" id="GO:0004521">
    <property type="term" value="F:RNA endonuclease activity"/>
    <property type="evidence" value="ECO:0007669"/>
    <property type="project" value="InterPro"/>
</dbReference>
<keyword evidence="9 15" id="KW-0863">Zinc-finger</keyword>
<dbReference type="Pfam" id="PF06479">
    <property type="entry name" value="Ribonuc_2-5A"/>
    <property type="match status" value="1"/>
</dbReference>
<dbReference type="Gene3D" id="3.30.200.20">
    <property type="entry name" value="Phosphorylase Kinase, domain 1"/>
    <property type="match status" value="1"/>
</dbReference>
<evidence type="ECO:0000256" key="15">
    <source>
        <dbReference type="PROSITE-ProRule" id="PRU00723"/>
    </source>
</evidence>
<dbReference type="Gene3D" id="2.130.10.10">
    <property type="entry name" value="YVTN repeat-like/Quinoprotein amine dehydrogenase"/>
    <property type="match status" value="1"/>
</dbReference>
<feature type="domain" description="KEN" evidence="21">
    <location>
        <begin position="911"/>
        <end position="1043"/>
    </location>
</feature>
<dbReference type="PROSITE" id="PS51392">
    <property type="entry name" value="KEN"/>
    <property type="match status" value="1"/>
</dbReference>
<evidence type="ECO:0000313" key="22">
    <source>
        <dbReference type="EMBL" id="CAK0783244.1"/>
    </source>
</evidence>
<dbReference type="SMART" id="SM00580">
    <property type="entry name" value="PUG"/>
    <property type="match status" value="1"/>
</dbReference>
<dbReference type="InterPro" id="IPR015943">
    <property type="entry name" value="WD40/YVTN_repeat-like_dom_sf"/>
</dbReference>
<feature type="compositionally biased region" description="Polar residues" evidence="16">
    <location>
        <begin position="1138"/>
        <end position="1160"/>
    </location>
</feature>
<feature type="compositionally biased region" description="Basic residues" evidence="16">
    <location>
        <begin position="558"/>
        <end position="567"/>
    </location>
</feature>
<evidence type="ECO:0000259" key="21">
    <source>
        <dbReference type="PROSITE" id="PS51392"/>
    </source>
</evidence>
<dbReference type="GO" id="GO:0006397">
    <property type="term" value="P:mRNA processing"/>
    <property type="evidence" value="ECO:0007669"/>
    <property type="project" value="InterPro"/>
</dbReference>
<dbReference type="EMBL" id="CAUYUE010000008">
    <property type="protein sequence ID" value="CAK0783244.1"/>
    <property type="molecule type" value="Genomic_DNA"/>
</dbReference>
<feature type="compositionally biased region" description="Polar residues" evidence="16">
    <location>
        <begin position="1066"/>
        <end position="1077"/>
    </location>
</feature>
<proteinExistence type="predicted"/>
<comment type="subcellular location">
    <subcellularLocation>
        <location evidence="1">Membrane</location>
        <topology evidence="1">Single-pass type I membrane protein</topology>
    </subcellularLocation>
</comment>
<keyword evidence="4" id="KW-0808">Transferase</keyword>
<evidence type="ECO:0000313" key="23">
    <source>
        <dbReference type="Proteomes" id="UP001314263"/>
    </source>
</evidence>
<evidence type="ECO:0000256" key="12">
    <source>
        <dbReference type="ARBA" id="ARBA00022840"/>
    </source>
</evidence>
<keyword evidence="12" id="KW-0067">ATP-binding</keyword>
<evidence type="ECO:0000256" key="5">
    <source>
        <dbReference type="ARBA" id="ARBA00022692"/>
    </source>
</evidence>
<dbReference type="InterPro" id="IPR008271">
    <property type="entry name" value="Ser/Thr_kinase_AS"/>
</dbReference>
<keyword evidence="13 17" id="KW-1133">Transmembrane helix</keyword>